<evidence type="ECO:0000259" key="1">
    <source>
        <dbReference type="Pfam" id="PF18765"/>
    </source>
</evidence>
<dbReference type="InterPro" id="IPR043519">
    <property type="entry name" value="NT_sf"/>
</dbReference>
<dbReference type="Pfam" id="PF18765">
    <property type="entry name" value="Polbeta"/>
    <property type="match status" value="1"/>
</dbReference>
<dbReference type="InterPro" id="IPR041633">
    <property type="entry name" value="Polbeta"/>
</dbReference>
<organism evidence="2 3">
    <name type="scientific">Symbiopectobacterium purcellii</name>
    <dbReference type="NCBI Taxonomy" id="2871826"/>
    <lineage>
        <taxon>Bacteria</taxon>
        <taxon>Pseudomonadati</taxon>
        <taxon>Pseudomonadota</taxon>
        <taxon>Gammaproteobacteria</taxon>
        <taxon>Enterobacterales</taxon>
        <taxon>Enterobacteriaceae</taxon>
    </lineage>
</organism>
<dbReference type="EMBL" id="CP081864">
    <property type="protein sequence ID" value="QZN95766.1"/>
    <property type="molecule type" value="Genomic_DNA"/>
</dbReference>
<dbReference type="Proteomes" id="UP000825886">
    <property type="component" value="Chromosome"/>
</dbReference>
<dbReference type="SUPFAM" id="SSF81301">
    <property type="entry name" value="Nucleotidyltransferase"/>
    <property type="match status" value="1"/>
</dbReference>
<reference evidence="2 3" key="1">
    <citation type="submission" date="2021-08" db="EMBL/GenBank/DDBJ databases">
        <title>Culture and genomic analysis of Symbiopectobacterium purcellii sp. nov. gen. nov., isolated from the leafhopper Empoasca decipiens.</title>
        <authorList>
            <person name="Nadal-Jimenez P."/>
            <person name="Siozios S."/>
            <person name="Halliday N."/>
            <person name="Camara M."/>
            <person name="Hurst G.D.D."/>
        </authorList>
    </citation>
    <scope>NUCLEOTIDE SEQUENCE [LARGE SCALE GENOMIC DNA]</scope>
    <source>
        <strain evidence="2 3">SyEd1</strain>
    </source>
</reference>
<dbReference type="RefSeq" id="WP_222158842.1">
    <property type="nucleotide sequence ID" value="NZ_CP081864.1"/>
</dbReference>
<evidence type="ECO:0000313" key="2">
    <source>
        <dbReference type="EMBL" id="QZN95766.1"/>
    </source>
</evidence>
<evidence type="ECO:0000313" key="3">
    <source>
        <dbReference type="Proteomes" id="UP000825886"/>
    </source>
</evidence>
<feature type="domain" description="Polymerase beta nucleotidyltransferase" evidence="1">
    <location>
        <begin position="272"/>
        <end position="321"/>
    </location>
</feature>
<gene>
    <name evidence="2" type="ORF">K6K13_21965</name>
</gene>
<dbReference type="Gene3D" id="3.30.460.10">
    <property type="entry name" value="Beta Polymerase, domain 2"/>
    <property type="match status" value="1"/>
</dbReference>
<accession>A0ABX9AP03</accession>
<sequence length="496" mass="56133">MNQKTDARTQHFCITAKYLFGDNLSGIAETDAFLRQPDYSSRAVGHYYLIVHEDGGEKMAFAAQYLHAEFPELSLNYLTERELADYPAHGRWPFHTCHWPYRNASIEHALAACKPDYPDALRQAAFATTHIARLYYLRDLPAKTHAWGVRQLGWAMRYAEQGLSKLLGQLETRHHSPLSVAGMNKEDLRWLTYTNSHWQPFERSLLENANTFRTAAARLSAIVECYAQHIAAGYPDTQSVIAQRAETAPAAIHGMTAPIVNALNAAFGDRLLSLYLYGSAARGDMRPDSDIDLMAVFDSVDHPTLEQVRRIQHRFEKLSLSVYSLNTIRQYPTFRRHGLLNGARHLAGPFCFAQTSGPSDTVSTILNNLYSIRQVARSYLVSGCYGQRAHYQLSLMVKLADHGCLRPLQQWQSLHYPAHRNEAIDYFSDCGFASSLLEHASQLAQEEETLRIQLMAGNRQALTRHWLTLNDFAHHIENMLRQNVTGKVNGIDAACR</sequence>
<name>A0ABX9AP03_9ENTR</name>
<dbReference type="CDD" id="cd05403">
    <property type="entry name" value="NT_KNTase_like"/>
    <property type="match status" value="1"/>
</dbReference>
<keyword evidence="3" id="KW-1185">Reference proteome</keyword>
<proteinExistence type="predicted"/>
<protein>
    <submittedName>
        <fullName evidence="2">Nucleotidyltransferase domain-containing protein</fullName>
    </submittedName>
</protein>